<protein>
    <recommendedName>
        <fullName evidence="6">Aminotransferase</fullName>
    </recommendedName>
</protein>
<dbReference type="InterPro" id="IPR015421">
    <property type="entry name" value="PyrdxlP-dep_Trfase_major"/>
</dbReference>
<evidence type="ECO:0008006" key="6">
    <source>
        <dbReference type="Google" id="ProtNLM"/>
    </source>
</evidence>
<evidence type="ECO:0000256" key="3">
    <source>
        <dbReference type="RuleBase" id="RU003560"/>
    </source>
</evidence>
<keyword evidence="5" id="KW-1185">Reference proteome</keyword>
<dbReference type="CDD" id="cd00610">
    <property type="entry name" value="OAT_like"/>
    <property type="match status" value="1"/>
</dbReference>
<evidence type="ECO:0000313" key="5">
    <source>
        <dbReference type="Proteomes" id="UP001642720"/>
    </source>
</evidence>
<keyword evidence="2 3" id="KW-0663">Pyridoxal phosphate</keyword>
<dbReference type="NCBIfam" id="NF005685">
    <property type="entry name" value="PRK07483.1"/>
    <property type="match status" value="1"/>
</dbReference>
<accession>A0ABY2HDX4</accession>
<organism evidence="4 5">
    <name type="scientific">Trichoderma ghanense</name>
    <dbReference type="NCBI Taxonomy" id="65468"/>
    <lineage>
        <taxon>Eukaryota</taxon>
        <taxon>Fungi</taxon>
        <taxon>Dikarya</taxon>
        <taxon>Ascomycota</taxon>
        <taxon>Pezizomycotina</taxon>
        <taxon>Sordariomycetes</taxon>
        <taxon>Hypocreomycetidae</taxon>
        <taxon>Hypocreales</taxon>
        <taxon>Hypocreaceae</taxon>
        <taxon>Trichoderma</taxon>
    </lineage>
</organism>
<proteinExistence type="inferred from homology"/>
<comment type="caution">
    <text evidence="4">The sequence shown here is derived from an EMBL/GenBank/DDBJ whole genome shotgun (WGS) entry which is preliminary data.</text>
</comment>
<dbReference type="GeneID" id="300574256"/>
<reference evidence="4 5" key="1">
    <citation type="submission" date="2018-01" db="EMBL/GenBank/DDBJ databases">
        <title>Genome characterization of the sugarcane-associated fungus Trichoderma ghanense CCMA-1212 and their application in lignocelulose bioconversion.</title>
        <authorList>
            <person name="Steindorff A.S."/>
            <person name="Mendes T.D."/>
            <person name="Vilela E.S.D."/>
            <person name="Rodrigues D.S."/>
            <person name="Formighieri E.F."/>
            <person name="Melo I.S."/>
            <person name="Favaro L.C.L."/>
        </authorList>
    </citation>
    <scope>NUCLEOTIDE SEQUENCE [LARGE SCALE GENOMIC DNA]</scope>
    <source>
        <strain evidence="4 5">CCMA-1212</strain>
    </source>
</reference>
<sequence>MPSETGTGAVDAACSAVLHRDLKLAPSRVVSSSGLYIEFDNGRRILDATGGAAVSCIGHGDERVIEAIAAQARTLDYCHTMFYSCPSAEDLCQQLIQSTGGQMARAVIVCSVQLKTRESITGSEAMEAAMKLCRQYFLELPTPEPSRTQFIARRESYHGTTLGALSVGGHAGRRKGYEPILMQNVSHVSPCNAYRNKPDAESVAEYVDRLAEELDAEFQRVGPQNVCAFIAETVVGAALGCVPAVEGYFKAVRAVCDRHGALLVLDEVMCGMGRTGTMHAWEQEGVVPDIQTVGKGLGGGYAPIAGVLVGHRVTRALEEGSGRFSHGHTYQAHPISCAAAAQVHRIIREEGLVDNVLDTGKYLGSLLKQRLGHHRHVGDVRGRGLFWGIEFVKDKASKTPFERELDVGMLVHQKGLDLTEDGGIMLYPGSGSVDGTLGDHILIAPPYNVTMSQIDLIVSLTVMAIEAAFRDLTGCLPNSQS</sequence>
<dbReference type="Gene3D" id="3.40.640.10">
    <property type="entry name" value="Type I PLP-dependent aspartate aminotransferase-like (Major domain)"/>
    <property type="match status" value="1"/>
</dbReference>
<name>A0ABY2HDX4_9HYPO</name>
<evidence type="ECO:0000256" key="2">
    <source>
        <dbReference type="ARBA" id="ARBA00022898"/>
    </source>
</evidence>
<dbReference type="InterPro" id="IPR015424">
    <property type="entry name" value="PyrdxlP-dep_Trfase"/>
</dbReference>
<dbReference type="InterPro" id="IPR015422">
    <property type="entry name" value="PyrdxlP-dep_Trfase_small"/>
</dbReference>
<dbReference type="SUPFAM" id="SSF53383">
    <property type="entry name" value="PLP-dependent transferases"/>
    <property type="match status" value="1"/>
</dbReference>
<comment type="similarity">
    <text evidence="1 3">Belongs to the class-III pyridoxal-phosphate-dependent aminotransferase family.</text>
</comment>
<evidence type="ECO:0000256" key="1">
    <source>
        <dbReference type="ARBA" id="ARBA00008954"/>
    </source>
</evidence>
<dbReference type="RefSeq" id="XP_073561716.1">
    <property type="nucleotide sequence ID" value="XM_073699806.1"/>
</dbReference>
<dbReference type="InterPro" id="IPR005814">
    <property type="entry name" value="Aminotrans_3"/>
</dbReference>
<dbReference type="PANTHER" id="PTHR43094:SF1">
    <property type="entry name" value="AMINOTRANSFERASE CLASS-III"/>
    <property type="match status" value="1"/>
</dbReference>
<dbReference type="Proteomes" id="UP001642720">
    <property type="component" value="Unassembled WGS sequence"/>
</dbReference>
<dbReference type="Gene3D" id="3.90.1150.10">
    <property type="entry name" value="Aspartate Aminotransferase, domain 1"/>
    <property type="match status" value="1"/>
</dbReference>
<evidence type="ECO:0000313" key="4">
    <source>
        <dbReference type="EMBL" id="TFB05515.1"/>
    </source>
</evidence>
<dbReference type="Pfam" id="PF00202">
    <property type="entry name" value="Aminotran_3"/>
    <property type="match status" value="1"/>
</dbReference>
<dbReference type="PANTHER" id="PTHR43094">
    <property type="entry name" value="AMINOTRANSFERASE"/>
    <property type="match status" value="1"/>
</dbReference>
<dbReference type="EMBL" id="PPTA01000003">
    <property type="protein sequence ID" value="TFB05515.1"/>
    <property type="molecule type" value="Genomic_DNA"/>
</dbReference>
<gene>
    <name evidence="4" type="ORF">CCMA1212_002424</name>
</gene>